<dbReference type="WBParaSite" id="HCON_00170150-00001">
    <property type="protein sequence ID" value="HCON_00170150-00001"/>
    <property type="gene ID" value="HCON_00170150"/>
</dbReference>
<name>A0A7I4Z0Q3_HAECO</name>
<evidence type="ECO:0000313" key="3">
    <source>
        <dbReference type="WBParaSite" id="HCON_00170150-00001"/>
    </source>
</evidence>
<sequence length="152" mass="16950">MLNSAIERNEGVCSNSKRLLHREVEPRGVGRVYAQLLLAARHGYCEGQDPQTGAHTQNDESLWQRAAESTSSREQLSSKSLELIRQHGIARAAENHQQTSELAKLCREAIKEDLKERRAAVMDEAAEAGKSIRKARELRTGRTDSDVVSIET</sequence>
<protein>
    <submittedName>
        <fullName evidence="3">Uncharacterized protein</fullName>
    </submittedName>
</protein>
<evidence type="ECO:0000256" key="1">
    <source>
        <dbReference type="SAM" id="MobiDB-lite"/>
    </source>
</evidence>
<dbReference type="OrthoDB" id="5849309at2759"/>
<accession>A0A7I4Z0Q3</accession>
<organism evidence="2 3">
    <name type="scientific">Haemonchus contortus</name>
    <name type="common">Barber pole worm</name>
    <dbReference type="NCBI Taxonomy" id="6289"/>
    <lineage>
        <taxon>Eukaryota</taxon>
        <taxon>Metazoa</taxon>
        <taxon>Ecdysozoa</taxon>
        <taxon>Nematoda</taxon>
        <taxon>Chromadorea</taxon>
        <taxon>Rhabditida</taxon>
        <taxon>Rhabditina</taxon>
        <taxon>Rhabditomorpha</taxon>
        <taxon>Strongyloidea</taxon>
        <taxon>Trichostrongylidae</taxon>
        <taxon>Haemonchus</taxon>
    </lineage>
</organism>
<feature type="region of interest" description="Disordered" evidence="1">
    <location>
        <begin position="48"/>
        <end position="79"/>
    </location>
</feature>
<keyword evidence="2" id="KW-1185">Reference proteome</keyword>
<reference evidence="3" key="1">
    <citation type="submission" date="2020-12" db="UniProtKB">
        <authorList>
            <consortium name="WormBaseParasite"/>
        </authorList>
    </citation>
    <scope>IDENTIFICATION</scope>
    <source>
        <strain evidence="3">MHco3</strain>
    </source>
</reference>
<dbReference type="Proteomes" id="UP000025227">
    <property type="component" value="Unplaced"/>
</dbReference>
<feature type="compositionally biased region" description="Polar residues" evidence="1">
    <location>
        <begin position="49"/>
        <end position="79"/>
    </location>
</feature>
<evidence type="ECO:0000313" key="2">
    <source>
        <dbReference type="Proteomes" id="UP000025227"/>
    </source>
</evidence>
<proteinExistence type="predicted"/>
<dbReference type="AlphaFoldDB" id="A0A7I4Z0Q3"/>